<keyword evidence="2" id="KW-1185">Reference proteome</keyword>
<accession>A0ACC6P3K8</accession>
<sequence>MRDRAMKYWLVLPAVVAVLLSAVWPLLQAFYLSFRDWRLNQSADSAPLWTPADGWGDIAYLFDNYTRAFEDSNFWHSVWVTAVFSVSTVVITLGLSLACALLLFPQGRVRSVLRSLLILPFAMSPALIGINWRFMFNAEYGFVASLSKALGMTGPVPNWLGTPGGAMAIVASSDIWHWTPYITMMFIGALAAVPKDAQEAARIDGASSWQVFRDVTLPLIMPVIGLAAILKTIFALKVFDQIYLITNGGPGNSTSTLAYYIYTQGMKYSDMGYASALSYLLVIPLAVLVIIHTRTVFAKGQR</sequence>
<dbReference type="Proteomes" id="UP001364695">
    <property type="component" value="Unassembled WGS sequence"/>
</dbReference>
<gene>
    <name evidence="1" type="ORF">RV045_10195</name>
</gene>
<comment type="caution">
    <text evidence="1">The sequence shown here is derived from an EMBL/GenBank/DDBJ whole genome shotgun (WGS) entry which is preliminary data.</text>
</comment>
<proteinExistence type="predicted"/>
<organism evidence="1 2">
    <name type="scientific">Amphibiibacter pelophylacis</name>
    <dbReference type="NCBI Taxonomy" id="1799477"/>
    <lineage>
        <taxon>Bacteria</taxon>
        <taxon>Pseudomonadati</taxon>
        <taxon>Pseudomonadota</taxon>
        <taxon>Betaproteobacteria</taxon>
        <taxon>Burkholderiales</taxon>
        <taxon>Sphaerotilaceae</taxon>
        <taxon>Amphibiibacter</taxon>
    </lineage>
</organism>
<reference evidence="1" key="1">
    <citation type="submission" date="2023-10" db="EMBL/GenBank/DDBJ databases">
        <title>Amphibacter perezi, gen. nov., sp. nov. a novel taxa of the family Comamonadaceae, class Betaproteobacteria isolated from the skin microbiota of Pelophylax perezi from different populations.</title>
        <authorList>
            <person name="Costa S."/>
            <person name="Proenca D.N."/>
            <person name="Lopes I."/>
            <person name="Morais P.V."/>
        </authorList>
    </citation>
    <scope>NUCLEOTIDE SEQUENCE</scope>
    <source>
        <strain evidence="1">SL12-8</strain>
    </source>
</reference>
<name>A0ACC6P3K8_9BURK</name>
<evidence type="ECO:0000313" key="1">
    <source>
        <dbReference type="EMBL" id="MEJ7138791.1"/>
    </source>
</evidence>
<evidence type="ECO:0000313" key="2">
    <source>
        <dbReference type="Proteomes" id="UP001364695"/>
    </source>
</evidence>
<protein>
    <submittedName>
        <fullName evidence="1">Sugar ABC transporter permease</fullName>
    </submittedName>
</protein>
<dbReference type="EMBL" id="JAWDIE010000015">
    <property type="protein sequence ID" value="MEJ7138791.1"/>
    <property type="molecule type" value="Genomic_DNA"/>
</dbReference>